<keyword evidence="6 7" id="KW-0472">Membrane</keyword>
<proteinExistence type="inferred from homology"/>
<evidence type="ECO:0000256" key="3">
    <source>
        <dbReference type="ARBA" id="ARBA00022475"/>
    </source>
</evidence>
<evidence type="ECO:0000256" key="6">
    <source>
        <dbReference type="ARBA" id="ARBA00023136"/>
    </source>
</evidence>
<dbReference type="InterPro" id="IPR023408">
    <property type="entry name" value="MscS_beta-dom_sf"/>
</dbReference>
<dbReference type="Gene3D" id="2.30.30.60">
    <property type="match status" value="1"/>
</dbReference>
<dbReference type="GO" id="GO:0055085">
    <property type="term" value="P:transmembrane transport"/>
    <property type="evidence" value="ECO:0007669"/>
    <property type="project" value="InterPro"/>
</dbReference>
<evidence type="ECO:0008006" key="12">
    <source>
        <dbReference type="Google" id="ProtNLM"/>
    </source>
</evidence>
<organism evidence="11">
    <name type="scientific">marine metagenome</name>
    <dbReference type="NCBI Taxonomy" id="408172"/>
    <lineage>
        <taxon>unclassified sequences</taxon>
        <taxon>metagenomes</taxon>
        <taxon>ecological metagenomes</taxon>
    </lineage>
</organism>
<dbReference type="AlphaFoldDB" id="A0A382K9H8"/>
<dbReference type="Gene3D" id="3.30.70.100">
    <property type="match status" value="1"/>
</dbReference>
<sequence>MDNFWTILVETWQTGIRGFGIGEIIISLLIIVLSLIIRSLINTKAIDWIGKQANKTDSKLDDDIIESLRYPIGLIPIAFGFYLVAFYLPLEGTLDFVATNLVKMLVIFTIFSALASITGPLLSFIDNKWLTAAMADWLRKTIQVLIWIIAIAMILDVWGIQIGPIIAGLGLFGVALALGAQDVFKNIFAGIFILSENRFQKGDRIRVGDSLHGIVDHIGFRSTTVRLFDTSPVFVPNTDLSDAQVVNHQMMEVRRLDWTINLLYSTSIDQLKSICSDIESYLKSDDLPIDLTKDNFVKVSELGSSSIDLRIIWHTNPVAFAEYCEIKESLIFKIMESVKANESDFAFPSRSLYVENFPESK</sequence>
<reference evidence="11" key="1">
    <citation type="submission" date="2018-05" db="EMBL/GenBank/DDBJ databases">
        <authorList>
            <person name="Lanie J.A."/>
            <person name="Ng W.-L."/>
            <person name="Kazmierczak K.M."/>
            <person name="Andrzejewski T.M."/>
            <person name="Davidsen T.M."/>
            <person name="Wayne K.J."/>
            <person name="Tettelin H."/>
            <person name="Glass J.I."/>
            <person name="Rusch D."/>
            <person name="Podicherti R."/>
            <person name="Tsui H.-C.T."/>
            <person name="Winkler M.E."/>
        </authorList>
    </citation>
    <scope>NUCLEOTIDE SEQUENCE</scope>
</reference>
<feature type="domain" description="Mechanosensitive ion channel transmembrane helices 2/3" evidence="10">
    <location>
        <begin position="143"/>
        <end position="181"/>
    </location>
</feature>
<dbReference type="Gene3D" id="1.10.287.1260">
    <property type="match status" value="1"/>
</dbReference>
<dbReference type="InterPro" id="IPR010920">
    <property type="entry name" value="LSM_dom_sf"/>
</dbReference>
<feature type="domain" description="Mechanosensitive ion channel MscS" evidence="8">
    <location>
        <begin position="182"/>
        <end position="249"/>
    </location>
</feature>
<dbReference type="PANTHER" id="PTHR30566:SF5">
    <property type="entry name" value="MECHANOSENSITIVE ION CHANNEL PROTEIN 1, MITOCHONDRIAL-RELATED"/>
    <property type="match status" value="1"/>
</dbReference>
<evidence type="ECO:0000313" key="11">
    <source>
        <dbReference type="EMBL" id="SVC21564.1"/>
    </source>
</evidence>
<protein>
    <recommendedName>
        <fullName evidence="12">Mechanosensitive ion channel protein MscS</fullName>
    </recommendedName>
</protein>
<evidence type="ECO:0000256" key="5">
    <source>
        <dbReference type="ARBA" id="ARBA00022989"/>
    </source>
</evidence>
<name>A0A382K9H8_9ZZZZ</name>
<dbReference type="InterPro" id="IPR049142">
    <property type="entry name" value="MS_channel_1st"/>
</dbReference>
<evidence type="ECO:0000259" key="9">
    <source>
        <dbReference type="Pfam" id="PF21082"/>
    </source>
</evidence>
<dbReference type="Pfam" id="PF21082">
    <property type="entry name" value="MS_channel_3rd"/>
    <property type="match status" value="1"/>
</dbReference>
<keyword evidence="3" id="KW-1003">Cell membrane</keyword>
<dbReference type="PANTHER" id="PTHR30566">
    <property type="entry name" value="YNAI-RELATED MECHANOSENSITIVE ION CHANNEL"/>
    <property type="match status" value="1"/>
</dbReference>
<dbReference type="PROSITE" id="PS01246">
    <property type="entry name" value="UPF0003"/>
    <property type="match status" value="1"/>
</dbReference>
<keyword evidence="4 7" id="KW-0812">Transmembrane</keyword>
<evidence type="ECO:0000259" key="8">
    <source>
        <dbReference type="Pfam" id="PF00924"/>
    </source>
</evidence>
<dbReference type="InterPro" id="IPR006685">
    <property type="entry name" value="MscS_channel_2nd"/>
</dbReference>
<dbReference type="InterPro" id="IPR006686">
    <property type="entry name" value="MscS_channel_CS"/>
</dbReference>
<dbReference type="SUPFAM" id="SSF82689">
    <property type="entry name" value="Mechanosensitive channel protein MscS (YggB), C-terminal domain"/>
    <property type="match status" value="1"/>
</dbReference>
<evidence type="ECO:0000256" key="1">
    <source>
        <dbReference type="ARBA" id="ARBA00004651"/>
    </source>
</evidence>
<feature type="transmembrane region" description="Helical" evidence="7">
    <location>
        <begin position="68"/>
        <end position="89"/>
    </location>
</feature>
<evidence type="ECO:0000256" key="2">
    <source>
        <dbReference type="ARBA" id="ARBA00008017"/>
    </source>
</evidence>
<dbReference type="InterPro" id="IPR049278">
    <property type="entry name" value="MS_channel_C"/>
</dbReference>
<comment type="subcellular location">
    <subcellularLocation>
        <location evidence="1">Cell membrane</location>
        <topology evidence="1">Multi-pass membrane protein</topology>
    </subcellularLocation>
</comment>
<evidence type="ECO:0000259" key="10">
    <source>
        <dbReference type="Pfam" id="PF21088"/>
    </source>
</evidence>
<gene>
    <name evidence="11" type="ORF">METZ01_LOCUS274418</name>
</gene>
<dbReference type="GO" id="GO:0005886">
    <property type="term" value="C:plasma membrane"/>
    <property type="evidence" value="ECO:0007669"/>
    <property type="project" value="UniProtKB-SubCell"/>
</dbReference>
<keyword evidence="5 7" id="KW-1133">Transmembrane helix</keyword>
<feature type="domain" description="Mechanosensitive ion channel MscS C-terminal" evidence="9">
    <location>
        <begin position="257"/>
        <end position="342"/>
    </location>
</feature>
<dbReference type="SUPFAM" id="SSF82861">
    <property type="entry name" value="Mechanosensitive channel protein MscS (YggB), transmembrane region"/>
    <property type="match status" value="1"/>
</dbReference>
<evidence type="ECO:0000256" key="7">
    <source>
        <dbReference type="SAM" id="Phobius"/>
    </source>
</evidence>
<dbReference type="InterPro" id="IPR011066">
    <property type="entry name" value="MscS_channel_C_sf"/>
</dbReference>
<accession>A0A382K9H8</accession>
<feature type="transmembrane region" description="Helical" evidence="7">
    <location>
        <begin position="101"/>
        <end position="125"/>
    </location>
</feature>
<dbReference type="SUPFAM" id="SSF50182">
    <property type="entry name" value="Sm-like ribonucleoproteins"/>
    <property type="match status" value="1"/>
</dbReference>
<comment type="similarity">
    <text evidence="2">Belongs to the MscS (TC 1.A.23) family.</text>
</comment>
<dbReference type="InterPro" id="IPR011014">
    <property type="entry name" value="MscS_channel_TM-2"/>
</dbReference>
<dbReference type="EMBL" id="UINC01079503">
    <property type="protein sequence ID" value="SVC21564.1"/>
    <property type="molecule type" value="Genomic_DNA"/>
</dbReference>
<dbReference type="Pfam" id="PF00924">
    <property type="entry name" value="MS_channel_2nd"/>
    <property type="match status" value="1"/>
</dbReference>
<dbReference type="Pfam" id="PF21088">
    <property type="entry name" value="MS_channel_1st"/>
    <property type="match status" value="1"/>
</dbReference>
<evidence type="ECO:0000256" key="4">
    <source>
        <dbReference type="ARBA" id="ARBA00022692"/>
    </source>
</evidence>
<feature type="transmembrane region" description="Helical" evidence="7">
    <location>
        <begin position="20"/>
        <end position="41"/>
    </location>
</feature>